<dbReference type="GO" id="GO:0016020">
    <property type="term" value="C:membrane"/>
    <property type="evidence" value="ECO:0007669"/>
    <property type="project" value="UniProtKB-SubCell"/>
</dbReference>
<sequence>MVTVVFGISTAICWGICDFIGGSKSRHVGAYTMTLGTFCFGLLLILPLAIGFSDAPMTSSGWLWCMLAGAFDAVGILLLYLSMTLGRLSLAAPVSAITAAALPVLFGVLTQGMPNLTIMLGLLLALAAVWMVSQEHNTSPSERIRFSELKLPLLSGSCLGIFLILMHTGSNHAMLWPMVAVRIGGVATLLLLLFTLLKTQARPTATLPWMIIALNAFLDVVGNGTYIVAGQAGRVDVAAVLSSLYPGATVFMAWLLLKERISRVQFTGIVAALGAIVLLTI</sequence>
<reference evidence="8 9" key="1">
    <citation type="submission" date="2016-12" db="EMBL/GenBank/DDBJ databases">
        <authorList>
            <person name="Song W.-J."/>
            <person name="Kurnit D.M."/>
        </authorList>
    </citation>
    <scope>NUCLEOTIDE SEQUENCE [LARGE SCALE GENOMIC DNA]</scope>
    <source>
        <strain evidence="8 9">DSM 18488</strain>
    </source>
</reference>
<keyword evidence="9" id="KW-1185">Reference proteome</keyword>
<feature type="domain" description="EamA" evidence="7">
    <location>
        <begin position="153"/>
        <end position="280"/>
    </location>
</feature>
<evidence type="ECO:0000256" key="5">
    <source>
        <dbReference type="ARBA" id="ARBA00023136"/>
    </source>
</evidence>
<feature type="domain" description="EamA" evidence="7">
    <location>
        <begin position="4"/>
        <end position="133"/>
    </location>
</feature>
<gene>
    <name evidence="8" type="ORF">SAMN02745220_04546</name>
</gene>
<keyword evidence="5 6" id="KW-0472">Membrane</keyword>
<dbReference type="Proteomes" id="UP000184603">
    <property type="component" value="Unassembled WGS sequence"/>
</dbReference>
<feature type="transmembrane region" description="Helical" evidence="6">
    <location>
        <begin position="209"/>
        <end position="229"/>
    </location>
</feature>
<keyword evidence="4 6" id="KW-1133">Transmembrane helix</keyword>
<dbReference type="PANTHER" id="PTHR32322:SF2">
    <property type="entry name" value="EAMA DOMAIN-CONTAINING PROTEIN"/>
    <property type="match status" value="1"/>
</dbReference>
<comment type="subcellular location">
    <subcellularLocation>
        <location evidence="1">Membrane</location>
        <topology evidence="1">Multi-pass membrane protein</topology>
    </subcellularLocation>
</comment>
<comment type="similarity">
    <text evidence="2">Belongs to the EamA transporter family.</text>
</comment>
<dbReference type="STRING" id="1121416.SAMN02745220_04546"/>
<evidence type="ECO:0000313" key="9">
    <source>
        <dbReference type="Proteomes" id="UP000184603"/>
    </source>
</evidence>
<dbReference type="InterPro" id="IPR050638">
    <property type="entry name" value="AA-Vitamin_Transporters"/>
</dbReference>
<evidence type="ECO:0000259" key="7">
    <source>
        <dbReference type="Pfam" id="PF00892"/>
    </source>
</evidence>
<dbReference type="RefSeq" id="WP_073615981.1">
    <property type="nucleotide sequence ID" value="NZ_FRFE01000035.1"/>
</dbReference>
<feature type="transmembrane region" description="Helical" evidence="6">
    <location>
        <begin position="61"/>
        <end position="81"/>
    </location>
</feature>
<dbReference type="OrthoDB" id="5417329at2"/>
<proteinExistence type="inferred from homology"/>
<feature type="transmembrane region" description="Helical" evidence="6">
    <location>
        <begin position="88"/>
        <end position="109"/>
    </location>
</feature>
<evidence type="ECO:0000256" key="6">
    <source>
        <dbReference type="SAM" id="Phobius"/>
    </source>
</evidence>
<feature type="transmembrane region" description="Helical" evidence="6">
    <location>
        <begin position="28"/>
        <end position="49"/>
    </location>
</feature>
<keyword evidence="3 6" id="KW-0812">Transmembrane</keyword>
<evidence type="ECO:0000256" key="3">
    <source>
        <dbReference type="ARBA" id="ARBA00022692"/>
    </source>
</evidence>
<feature type="transmembrane region" description="Helical" evidence="6">
    <location>
        <begin position="235"/>
        <end position="257"/>
    </location>
</feature>
<feature type="transmembrane region" description="Helical" evidence="6">
    <location>
        <begin position="175"/>
        <end position="197"/>
    </location>
</feature>
<evidence type="ECO:0000256" key="1">
    <source>
        <dbReference type="ARBA" id="ARBA00004141"/>
    </source>
</evidence>
<feature type="transmembrane region" description="Helical" evidence="6">
    <location>
        <begin position="153"/>
        <end position="169"/>
    </location>
</feature>
<organism evidence="8 9">
    <name type="scientific">Desulfopila aestuarii DSM 18488</name>
    <dbReference type="NCBI Taxonomy" id="1121416"/>
    <lineage>
        <taxon>Bacteria</taxon>
        <taxon>Pseudomonadati</taxon>
        <taxon>Thermodesulfobacteriota</taxon>
        <taxon>Desulfobulbia</taxon>
        <taxon>Desulfobulbales</taxon>
        <taxon>Desulfocapsaceae</taxon>
        <taxon>Desulfopila</taxon>
    </lineage>
</organism>
<name>A0A1M7YIF8_9BACT</name>
<accession>A0A1M7YIF8</accession>
<evidence type="ECO:0000313" key="8">
    <source>
        <dbReference type="EMBL" id="SHO52393.1"/>
    </source>
</evidence>
<dbReference type="SUPFAM" id="SSF103481">
    <property type="entry name" value="Multidrug resistance efflux transporter EmrE"/>
    <property type="match status" value="1"/>
</dbReference>
<evidence type="ECO:0000256" key="2">
    <source>
        <dbReference type="ARBA" id="ARBA00007362"/>
    </source>
</evidence>
<dbReference type="AlphaFoldDB" id="A0A1M7YIF8"/>
<dbReference type="InterPro" id="IPR000620">
    <property type="entry name" value="EamA_dom"/>
</dbReference>
<protein>
    <submittedName>
        <fullName evidence="8">Uncharacterized membrane protein</fullName>
    </submittedName>
</protein>
<feature type="transmembrane region" description="Helical" evidence="6">
    <location>
        <begin position="115"/>
        <end position="132"/>
    </location>
</feature>
<evidence type="ECO:0000256" key="4">
    <source>
        <dbReference type="ARBA" id="ARBA00022989"/>
    </source>
</evidence>
<dbReference type="EMBL" id="FRFE01000035">
    <property type="protein sequence ID" value="SHO52393.1"/>
    <property type="molecule type" value="Genomic_DNA"/>
</dbReference>
<dbReference type="InterPro" id="IPR037185">
    <property type="entry name" value="EmrE-like"/>
</dbReference>
<dbReference type="PANTHER" id="PTHR32322">
    <property type="entry name" value="INNER MEMBRANE TRANSPORTER"/>
    <property type="match status" value="1"/>
</dbReference>
<dbReference type="Pfam" id="PF00892">
    <property type="entry name" value="EamA"/>
    <property type="match status" value="2"/>
</dbReference>